<dbReference type="PANTHER" id="PTHR48100:SF1">
    <property type="entry name" value="HISTIDINE PHOSPHATASE FAMILY PROTEIN-RELATED"/>
    <property type="match status" value="1"/>
</dbReference>
<dbReference type="Pfam" id="PF00300">
    <property type="entry name" value="His_Phos_1"/>
    <property type="match status" value="1"/>
</dbReference>
<dbReference type="SUPFAM" id="SSF53254">
    <property type="entry name" value="Phosphoglycerate mutase-like"/>
    <property type="match status" value="1"/>
</dbReference>
<dbReference type="AlphaFoldDB" id="A0A0M0LGA4"/>
<dbReference type="PANTHER" id="PTHR48100">
    <property type="entry name" value="BROAD-SPECIFICITY PHOSPHATASE YOR283W-RELATED"/>
    <property type="match status" value="1"/>
</dbReference>
<accession>A0A0M0LGA4</accession>
<sequence length="199" mass="23298">MDYAITIELMRHAKTKSNVERKYLGWTDESIIPNQNLPIIDELAPVVFGSDLVRCKETAAYYFPNATYVSNKGFRESHFGDFECKTYDQLKDIQAYRNWIDNPYEIAPPNGETLQQVMFRVTDTVKSLPKDMVNYKIVAHGGSIRVLLMQFAPEEKNFWEWQVPHNERYLLHWSTKKQFEEGQRCTFLSVEPIMVKGTM</sequence>
<dbReference type="Gene3D" id="3.40.50.1240">
    <property type="entry name" value="Phosphoglycerate mutase-like"/>
    <property type="match status" value="1"/>
</dbReference>
<comment type="caution">
    <text evidence="1">The sequence shown here is derived from an EMBL/GenBank/DDBJ whole genome shotgun (WGS) entry which is preliminary data.</text>
</comment>
<dbReference type="SMART" id="SM00855">
    <property type="entry name" value="PGAM"/>
    <property type="match status" value="1"/>
</dbReference>
<organism evidence="1 2">
    <name type="scientific">Viridibacillus arvi</name>
    <dbReference type="NCBI Taxonomy" id="263475"/>
    <lineage>
        <taxon>Bacteria</taxon>
        <taxon>Bacillati</taxon>
        <taxon>Bacillota</taxon>
        <taxon>Bacilli</taxon>
        <taxon>Bacillales</taxon>
        <taxon>Caryophanaceae</taxon>
        <taxon>Viridibacillus</taxon>
    </lineage>
</organism>
<dbReference type="GO" id="GO:0016791">
    <property type="term" value="F:phosphatase activity"/>
    <property type="evidence" value="ECO:0007669"/>
    <property type="project" value="TreeGrafter"/>
</dbReference>
<reference evidence="2" key="1">
    <citation type="submission" date="2015-08" db="EMBL/GenBank/DDBJ databases">
        <title>Fjat-10028 dsm 16317.</title>
        <authorList>
            <person name="Liu B."/>
            <person name="Wang J."/>
            <person name="Zhu Y."/>
            <person name="Liu G."/>
            <person name="Chen Q."/>
            <person name="Chen Z."/>
            <person name="Lan J."/>
            <person name="Che J."/>
            <person name="Ge C."/>
            <person name="Shi H."/>
            <person name="Pan Z."/>
            <person name="Liu X."/>
        </authorList>
    </citation>
    <scope>NUCLEOTIDE SEQUENCE [LARGE SCALE GENOMIC DNA]</scope>
    <source>
        <strain evidence="2">DSM 16317</strain>
    </source>
</reference>
<name>A0A0M0LGA4_9BACL</name>
<evidence type="ECO:0000313" key="1">
    <source>
        <dbReference type="EMBL" id="KOO49748.1"/>
    </source>
</evidence>
<evidence type="ECO:0008006" key="3">
    <source>
        <dbReference type="Google" id="ProtNLM"/>
    </source>
</evidence>
<evidence type="ECO:0000313" key="2">
    <source>
        <dbReference type="Proteomes" id="UP000036867"/>
    </source>
</evidence>
<dbReference type="CDD" id="cd07067">
    <property type="entry name" value="HP_PGM_like"/>
    <property type="match status" value="1"/>
</dbReference>
<proteinExistence type="predicted"/>
<dbReference type="InterPro" id="IPR050275">
    <property type="entry name" value="PGM_Phosphatase"/>
</dbReference>
<dbReference type="GO" id="GO:0005737">
    <property type="term" value="C:cytoplasm"/>
    <property type="evidence" value="ECO:0007669"/>
    <property type="project" value="TreeGrafter"/>
</dbReference>
<dbReference type="InterPro" id="IPR013078">
    <property type="entry name" value="His_Pase_superF_clade-1"/>
</dbReference>
<protein>
    <recommendedName>
        <fullName evidence="3">Phosphoglycerate mutase</fullName>
    </recommendedName>
</protein>
<dbReference type="InterPro" id="IPR029033">
    <property type="entry name" value="His_PPase_superfam"/>
</dbReference>
<dbReference type="EMBL" id="LILB01000005">
    <property type="protein sequence ID" value="KOO49748.1"/>
    <property type="molecule type" value="Genomic_DNA"/>
</dbReference>
<dbReference type="Proteomes" id="UP000036867">
    <property type="component" value="Unassembled WGS sequence"/>
</dbReference>
<dbReference type="STRING" id="263475.AMD00_15600"/>
<dbReference type="RefSeq" id="WP_053417919.1">
    <property type="nucleotide sequence ID" value="NZ_LILB01000005.1"/>
</dbReference>
<dbReference type="GeneID" id="301137521"/>
<dbReference type="OrthoDB" id="9783269at2"/>
<keyword evidence="2" id="KW-1185">Reference proteome</keyword>
<gene>
    <name evidence="1" type="ORF">AMD00_15600</name>
</gene>